<accession>T1ASS6</accession>
<feature type="domain" description="ABC3 transporter permease C-terminal" evidence="8">
    <location>
        <begin position="74"/>
        <end position="184"/>
    </location>
</feature>
<evidence type="ECO:0000313" key="9">
    <source>
        <dbReference type="EMBL" id="EQD60447.1"/>
    </source>
</evidence>
<evidence type="ECO:0000256" key="6">
    <source>
        <dbReference type="ARBA" id="ARBA00038076"/>
    </source>
</evidence>
<evidence type="ECO:0000259" key="8">
    <source>
        <dbReference type="Pfam" id="PF02687"/>
    </source>
</evidence>
<keyword evidence="2" id="KW-1003">Cell membrane</keyword>
<dbReference type="PANTHER" id="PTHR30572">
    <property type="entry name" value="MEMBRANE COMPONENT OF TRANSPORTER-RELATED"/>
    <property type="match status" value="1"/>
</dbReference>
<evidence type="ECO:0000256" key="7">
    <source>
        <dbReference type="SAM" id="Phobius"/>
    </source>
</evidence>
<dbReference type="PANTHER" id="PTHR30572:SF4">
    <property type="entry name" value="ABC TRANSPORTER PERMEASE YTRF"/>
    <property type="match status" value="1"/>
</dbReference>
<dbReference type="GO" id="GO:0022857">
    <property type="term" value="F:transmembrane transporter activity"/>
    <property type="evidence" value="ECO:0007669"/>
    <property type="project" value="TreeGrafter"/>
</dbReference>
<organism evidence="9">
    <name type="scientific">mine drainage metagenome</name>
    <dbReference type="NCBI Taxonomy" id="410659"/>
    <lineage>
        <taxon>unclassified sequences</taxon>
        <taxon>metagenomes</taxon>
        <taxon>ecological metagenomes</taxon>
    </lineage>
</organism>
<evidence type="ECO:0000256" key="4">
    <source>
        <dbReference type="ARBA" id="ARBA00022989"/>
    </source>
</evidence>
<dbReference type="GO" id="GO:0005886">
    <property type="term" value="C:plasma membrane"/>
    <property type="evidence" value="ECO:0007669"/>
    <property type="project" value="UniProtKB-SubCell"/>
</dbReference>
<dbReference type="InterPro" id="IPR003838">
    <property type="entry name" value="ABC3_permease_C"/>
</dbReference>
<reference evidence="9" key="2">
    <citation type="journal article" date="2014" name="ISME J.">
        <title>Microbial stratification in low pH oxic and suboxic macroscopic growths along an acid mine drainage.</title>
        <authorList>
            <person name="Mendez-Garcia C."/>
            <person name="Mesa V."/>
            <person name="Sprenger R.R."/>
            <person name="Richter M."/>
            <person name="Diez M.S."/>
            <person name="Solano J."/>
            <person name="Bargiela R."/>
            <person name="Golyshina O.V."/>
            <person name="Manteca A."/>
            <person name="Ramos J.L."/>
            <person name="Gallego J.R."/>
            <person name="Llorente I."/>
            <person name="Martins Dos Santos V.A."/>
            <person name="Jensen O.N."/>
            <person name="Pelaez A.I."/>
            <person name="Sanchez J."/>
            <person name="Ferrer M."/>
        </authorList>
    </citation>
    <scope>NUCLEOTIDE SEQUENCE</scope>
</reference>
<feature type="transmembrane region" description="Helical" evidence="7">
    <location>
        <begin position="66"/>
        <end position="93"/>
    </location>
</feature>
<evidence type="ECO:0000256" key="3">
    <source>
        <dbReference type="ARBA" id="ARBA00022692"/>
    </source>
</evidence>
<evidence type="ECO:0000256" key="5">
    <source>
        <dbReference type="ARBA" id="ARBA00023136"/>
    </source>
</evidence>
<keyword evidence="4 7" id="KW-1133">Transmembrane helix</keyword>
<comment type="caution">
    <text evidence="9">The sequence shown here is derived from an EMBL/GenBank/DDBJ whole genome shotgun (WGS) entry which is preliminary data.</text>
</comment>
<dbReference type="Pfam" id="PF02687">
    <property type="entry name" value="FtsX"/>
    <property type="match status" value="1"/>
</dbReference>
<name>T1ASS6_9ZZZZ</name>
<evidence type="ECO:0000256" key="1">
    <source>
        <dbReference type="ARBA" id="ARBA00004651"/>
    </source>
</evidence>
<feature type="non-terminal residue" evidence="9">
    <location>
        <position position="1"/>
    </location>
</feature>
<proteinExistence type="inferred from homology"/>
<feature type="transmembrane region" description="Helical" evidence="7">
    <location>
        <begin position="155"/>
        <end position="177"/>
    </location>
</feature>
<dbReference type="EMBL" id="AUZZ01002451">
    <property type="protein sequence ID" value="EQD60447.1"/>
    <property type="molecule type" value="Genomic_DNA"/>
</dbReference>
<feature type="transmembrane region" description="Helical" evidence="7">
    <location>
        <begin position="122"/>
        <end position="143"/>
    </location>
</feature>
<keyword evidence="3 7" id="KW-0812">Transmembrane</keyword>
<gene>
    <name evidence="9" type="ORF">B2A_03685</name>
</gene>
<protein>
    <submittedName>
        <fullName evidence="9">ABC transporter permease</fullName>
    </submittedName>
</protein>
<comment type="similarity">
    <text evidence="6">Belongs to the ABC-4 integral membrane protein family.</text>
</comment>
<keyword evidence="5 7" id="KW-0472">Membrane</keyword>
<dbReference type="AlphaFoldDB" id="T1ASS6"/>
<comment type="subcellular location">
    <subcellularLocation>
        <location evidence="1">Cell membrane</location>
        <topology evidence="1">Multi-pass membrane protein</topology>
    </subcellularLocation>
</comment>
<evidence type="ECO:0000256" key="2">
    <source>
        <dbReference type="ARBA" id="ARBA00022475"/>
    </source>
</evidence>
<dbReference type="InterPro" id="IPR050250">
    <property type="entry name" value="Macrolide_Exporter_MacB"/>
</dbReference>
<reference evidence="9" key="1">
    <citation type="submission" date="2013-08" db="EMBL/GenBank/DDBJ databases">
        <authorList>
            <person name="Mendez C."/>
            <person name="Richter M."/>
            <person name="Ferrer M."/>
            <person name="Sanchez J."/>
        </authorList>
    </citation>
    <scope>NUCLEOTIDE SEQUENCE</scope>
</reference>
<sequence length="191" mass="21084">YGIISPFRVGPDLNAWYALRCQPAECARVLKAAAAKLQIMHPTETLNAQESFTHMRQRYFRDDRSMAWLLVSTVIALLGVTAIGIVGLASFWVQQRTRQIGVRRALGARRVDILRYFQTENFLLATLGIALGCAAAIGINVWLMAHYAVPRLPVIYLPIGAVVLWLLGQFAVLGPALRAARVPPTMAMRAA</sequence>